<dbReference type="PROSITE" id="PS00488">
    <property type="entry name" value="PAL_HISTIDASE"/>
    <property type="match status" value="1"/>
</dbReference>
<protein>
    <submittedName>
        <fullName evidence="3">L-Aspartase-like protein</fullName>
    </submittedName>
</protein>
<dbReference type="STRING" id="1141098.A0A1Y2DJA0"/>
<proteinExistence type="inferred from homology"/>
<dbReference type="GO" id="GO:0006559">
    <property type="term" value="P:L-phenylalanine catabolic process"/>
    <property type="evidence" value="ECO:0007669"/>
    <property type="project" value="InterPro"/>
</dbReference>
<dbReference type="InterPro" id="IPR005922">
    <property type="entry name" value="Phe_NH3-lyase"/>
</dbReference>
<organism evidence="3 4">
    <name type="scientific">Pseudomassariella vexata</name>
    <dbReference type="NCBI Taxonomy" id="1141098"/>
    <lineage>
        <taxon>Eukaryota</taxon>
        <taxon>Fungi</taxon>
        <taxon>Dikarya</taxon>
        <taxon>Ascomycota</taxon>
        <taxon>Pezizomycotina</taxon>
        <taxon>Sordariomycetes</taxon>
        <taxon>Xylariomycetidae</taxon>
        <taxon>Amphisphaeriales</taxon>
        <taxon>Pseudomassariaceae</taxon>
        <taxon>Pseudomassariella</taxon>
    </lineage>
</organism>
<dbReference type="InterPro" id="IPR001106">
    <property type="entry name" value="Aromatic_Lyase"/>
</dbReference>
<evidence type="ECO:0000256" key="2">
    <source>
        <dbReference type="RuleBase" id="RU003954"/>
    </source>
</evidence>
<comment type="caution">
    <text evidence="3">The sequence shown here is derived from an EMBL/GenBank/DDBJ whole genome shotgun (WGS) entry which is preliminary data.</text>
</comment>
<dbReference type="Pfam" id="PF00221">
    <property type="entry name" value="Lyase_aromatic"/>
    <property type="match status" value="1"/>
</dbReference>
<evidence type="ECO:0000313" key="3">
    <source>
        <dbReference type="EMBL" id="ORY58885.1"/>
    </source>
</evidence>
<dbReference type="OrthoDB" id="10051290at2759"/>
<dbReference type="AlphaFoldDB" id="A0A1Y2DJA0"/>
<dbReference type="PANTHER" id="PTHR10362">
    <property type="entry name" value="HISTIDINE AMMONIA-LYASE"/>
    <property type="match status" value="1"/>
</dbReference>
<accession>A0A1Y2DJA0</accession>
<gene>
    <name evidence="3" type="ORF">BCR38DRAFT_446902</name>
</gene>
<keyword evidence="4" id="KW-1185">Reference proteome</keyword>
<dbReference type="Gene3D" id="1.10.275.10">
    <property type="entry name" value="Fumarase/aspartase (N-terminal domain)"/>
    <property type="match status" value="1"/>
</dbReference>
<evidence type="ECO:0000256" key="1">
    <source>
        <dbReference type="ARBA" id="ARBA00007238"/>
    </source>
</evidence>
<keyword evidence="2" id="KW-0456">Lyase</keyword>
<evidence type="ECO:0000313" key="4">
    <source>
        <dbReference type="Proteomes" id="UP000193689"/>
    </source>
</evidence>
<dbReference type="InterPro" id="IPR008948">
    <property type="entry name" value="L-Aspartase-like"/>
</dbReference>
<dbReference type="SUPFAM" id="SSF48557">
    <property type="entry name" value="L-aspartase-like"/>
    <property type="match status" value="1"/>
</dbReference>
<dbReference type="EMBL" id="MCFJ01000015">
    <property type="protein sequence ID" value="ORY58885.1"/>
    <property type="molecule type" value="Genomic_DNA"/>
</dbReference>
<dbReference type="GO" id="GO:0016841">
    <property type="term" value="F:ammonia-lyase activity"/>
    <property type="evidence" value="ECO:0007669"/>
    <property type="project" value="InterPro"/>
</dbReference>
<dbReference type="InterPro" id="IPR022313">
    <property type="entry name" value="Phe/His_NH3-lyase_AS"/>
</dbReference>
<dbReference type="InterPro" id="IPR024083">
    <property type="entry name" value="Fumarase/histidase_N"/>
</dbReference>
<sequence length="620" mass="66053">MSSFTSLVLTNWQELELLCAPSSQQEQAVIPVTSRNLTVAQVVAVSRRPLSSRVRLTNEALDLIAKCSNIVTQRLAEGSVIYGVNTGFGGSADTRTKDVIDLQQSIYSHLMFGILAGTRAGKDQNSVADLNTLALNDEVAATWMPESWARASMLVRLNSLAGGDSGIRICVAENLVQLLNKDIVPRIPLHGSISASGDLSPLSYVGAVMQGKPNATAFAGDRRIPGARRVVRADVALAQAGIKPTDVRAKEGLAIVNGTAVSAGVAAIALHESINLAALAQVLTAMSVEALLGTDESFDPFIAQVRPHPGQVDSARNIFAFLAGSQLVTRNDNVRAAAGELRQDRYSIRTASQWIGPVLEDFMLAHAQILCELNSVTDNPLIDASRGRIFHGGNFQAKAITSAVEKLRQGLQSLGRMLFSQVTELINPVTNRDLPPNLVADDPSCSYLFKGVDVGMAALASELGFLANPVGTHVLAAEMGNQSINSLALVSSRYTMDSVAVLSQLIAFHILAVCQALDLRTRALSPEGKQSVEGTAANLGSASKRVYEFVRKELCVPFLTEAVVGGAHAARQKEESVGTFNTAVYEAIRSGRLYRVVIQCFEDVATASPPGSQESRKAKL</sequence>
<dbReference type="Proteomes" id="UP000193689">
    <property type="component" value="Unassembled WGS sequence"/>
</dbReference>
<name>A0A1Y2DJA0_9PEZI</name>
<reference evidence="3 4" key="1">
    <citation type="submission" date="2016-07" db="EMBL/GenBank/DDBJ databases">
        <title>Pervasive Adenine N6-methylation of Active Genes in Fungi.</title>
        <authorList>
            <consortium name="DOE Joint Genome Institute"/>
            <person name="Mondo S.J."/>
            <person name="Dannebaum R.O."/>
            <person name="Kuo R.C."/>
            <person name="Labutti K."/>
            <person name="Haridas S."/>
            <person name="Kuo A."/>
            <person name="Salamov A."/>
            <person name="Ahrendt S.R."/>
            <person name="Lipzen A."/>
            <person name="Sullivan W."/>
            <person name="Andreopoulos W.B."/>
            <person name="Clum A."/>
            <person name="Lindquist E."/>
            <person name="Daum C."/>
            <person name="Ramamoorthy G.K."/>
            <person name="Gryganskyi A."/>
            <person name="Culley D."/>
            <person name="Magnuson J.K."/>
            <person name="James T.Y."/>
            <person name="O'Malley M.A."/>
            <person name="Stajich J.E."/>
            <person name="Spatafora J.W."/>
            <person name="Visel A."/>
            <person name="Grigoriev I.V."/>
        </authorList>
    </citation>
    <scope>NUCLEOTIDE SEQUENCE [LARGE SCALE GENOMIC DNA]</scope>
    <source>
        <strain evidence="3 4">CBS 129021</strain>
    </source>
</reference>
<dbReference type="CDD" id="cd00332">
    <property type="entry name" value="PAL-HAL"/>
    <property type="match status" value="1"/>
</dbReference>
<dbReference type="GeneID" id="63777333"/>
<dbReference type="NCBIfam" id="TIGR01226">
    <property type="entry name" value="phe_am_lyase"/>
    <property type="match status" value="1"/>
</dbReference>
<dbReference type="RefSeq" id="XP_040711697.1">
    <property type="nucleotide sequence ID" value="XM_040861121.1"/>
</dbReference>
<dbReference type="Gene3D" id="1.20.200.10">
    <property type="entry name" value="Fumarase/aspartase (Central domain)"/>
    <property type="match status" value="1"/>
</dbReference>
<dbReference type="InParanoid" id="A0A1Y2DJA0"/>
<dbReference type="GO" id="GO:0005737">
    <property type="term" value="C:cytoplasm"/>
    <property type="evidence" value="ECO:0007669"/>
    <property type="project" value="InterPro"/>
</dbReference>
<comment type="similarity">
    <text evidence="1 2">Belongs to the PAL/histidase family.</text>
</comment>